<name>A0A914I3J1_GLORO</name>
<dbReference type="Proteomes" id="UP000887572">
    <property type="component" value="Unplaced"/>
</dbReference>
<organism evidence="2 3">
    <name type="scientific">Globodera rostochiensis</name>
    <name type="common">Golden nematode worm</name>
    <name type="synonym">Heterodera rostochiensis</name>
    <dbReference type="NCBI Taxonomy" id="31243"/>
    <lineage>
        <taxon>Eukaryota</taxon>
        <taxon>Metazoa</taxon>
        <taxon>Ecdysozoa</taxon>
        <taxon>Nematoda</taxon>
        <taxon>Chromadorea</taxon>
        <taxon>Rhabditida</taxon>
        <taxon>Tylenchina</taxon>
        <taxon>Tylenchomorpha</taxon>
        <taxon>Tylenchoidea</taxon>
        <taxon>Heteroderidae</taxon>
        <taxon>Heteroderinae</taxon>
        <taxon>Globodera</taxon>
    </lineage>
</organism>
<accession>A0A914I3J1</accession>
<reference evidence="3" key="1">
    <citation type="submission" date="2022-11" db="UniProtKB">
        <authorList>
            <consortium name="WormBaseParasite"/>
        </authorList>
    </citation>
    <scope>IDENTIFICATION</scope>
</reference>
<protein>
    <submittedName>
        <fullName evidence="3">Uncharacterized protein</fullName>
    </submittedName>
</protein>
<proteinExistence type="predicted"/>
<evidence type="ECO:0000313" key="2">
    <source>
        <dbReference type="Proteomes" id="UP000887572"/>
    </source>
</evidence>
<feature type="chain" id="PRO_5036765346" evidence="1">
    <location>
        <begin position="18"/>
        <end position="383"/>
    </location>
</feature>
<dbReference type="WBParaSite" id="Gr19_v10_g6545.t1">
    <property type="protein sequence ID" value="Gr19_v10_g6545.t1"/>
    <property type="gene ID" value="Gr19_v10_g6545"/>
</dbReference>
<dbReference type="AlphaFoldDB" id="A0A914I3J1"/>
<keyword evidence="1" id="KW-0732">Signal</keyword>
<evidence type="ECO:0000256" key="1">
    <source>
        <dbReference type="SAM" id="SignalP"/>
    </source>
</evidence>
<sequence>MNIFNVLLLLTAVNANAFVGEPTSSDLVHFETNCKEIVFPAEVPKFVLNISASPYRLGCDVYERLYQFGEPLPPDYVNSLEESFVNACMQVPTIKCQKHTKVYACYKSSRNWPGNSSIAEVCRKHLGMDSNSNFAGFIVQICVHREEQMLIVESFVNLSFSNETFKKIWNFSISLNAILLALEKMPIFFIEFGNGSQQSAIREKTGGKIISDSKWNNENDGIGSVLNDIEPEKINGTWAKKLHFVPPSTDYMEIFFQIANPEFSKLITRRTNLIPYENNPNITNPTTCDEYGDDCEPIRVLLLKIEELESCPNKKEFQPRVTFDLPPWKPPPPLTQEYDPFMYKASETLLCDGDLVCDKEELQKMYNEKRLRCGLKPEAEARH</sequence>
<evidence type="ECO:0000313" key="3">
    <source>
        <dbReference type="WBParaSite" id="Gr19_v10_g6545.t1"/>
    </source>
</evidence>
<feature type="signal peptide" evidence="1">
    <location>
        <begin position="1"/>
        <end position="17"/>
    </location>
</feature>
<keyword evidence="2" id="KW-1185">Reference proteome</keyword>